<sequence length="140" mass="14485">MKRTSIHTLARAATLCACALAPWVAQAQTPVLAPSMKNLGEARYVCGGVGAEESNAMRAAMKDHPLSLLFARESGAYLADVQVTVTDAQGGTALSMRADGPVCLVDLPAGRYTVAAASEGVTKSQVVSLGNGSKVADFRF</sequence>
<keyword evidence="3" id="KW-1185">Reference proteome</keyword>
<organism evidence="2 3">
    <name type="scientific">Variovorax ureilyticus</name>
    <dbReference type="NCBI Taxonomy" id="1836198"/>
    <lineage>
        <taxon>Bacteria</taxon>
        <taxon>Pseudomonadati</taxon>
        <taxon>Pseudomonadota</taxon>
        <taxon>Betaproteobacteria</taxon>
        <taxon>Burkholderiales</taxon>
        <taxon>Comamonadaceae</taxon>
        <taxon>Variovorax</taxon>
    </lineage>
</organism>
<accession>A0ABU8VR92</accession>
<evidence type="ECO:0000313" key="2">
    <source>
        <dbReference type="EMBL" id="MEJ8816179.1"/>
    </source>
</evidence>
<dbReference type="Proteomes" id="UP001365846">
    <property type="component" value="Unassembled WGS sequence"/>
</dbReference>
<gene>
    <name evidence="2" type="ORF">WKW77_34380</name>
</gene>
<feature type="chain" id="PRO_5045609617" evidence="1">
    <location>
        <begin position="28"/>
        <end position="140"/>
    </location>
</feature>
<evidence type="ECO:0000256" key="1">
    <source>
        <dbReference type="SAM" id="SignalP"/>
    </source>
</evidence>
<comment type="caution">
    <text evidence="2">The sequence shown here is derived from an EMBL/GenBank/DDBJ whole genome shotgun (WGS) entry which is preliminary data.</text>
</comment>
<keyword evidence="1" id="KW-0732">Signal</keyword>
<name>A0ABU8VR92_9BURK</name>
<protein>
    <submittedName>
        <fullName evidence="2">Carboxypeptidase-like regulatory domain-containing protein</fullName>
    </submittedName>
</protein>
<dbReference type="EMBL" id="JBBKZU010000034">
    <property type="protein sequence ID" value="MEJ8816179.1"/>
    <property type="molecule type" value="Genomic_DNA"/>
</dbReference>
<dbReference type="RefSeq" id="WP_340361370.1">
    <property type="nucleotide sequence ID" value="NZ_JBBKZU010000034.1"/>
</dbReference>
<evidence type="ECO:0000313" key="3">
    <source>
        <dbReference type="Proteomes" id="UP001365846"/>
    </source>
</evidence>
<reference evidence="2 3" key="1">
    <citation type="submission" date="2024-03" db="EMBL/GenBank/DDBJ databases">
        <title>Novel species of the genus Variovorax.</title>
        <authorList>
            <person name="Liu Q."/>
            <person name="Xin Y.-H."/>
        </authorList>
    </citation>
    <scope>NUCLEOTIDE SEQUENCE [LARGE SCALE GENOMIC DNA]</scope>
    <source>
        <strain evidence="2 3">KACC 18899</strain>
    </source>
</reference>
<feature type="signal peptide" evidence="1">
    <location>
        <begin position="1"/>
        <end position="27"/>
    </location>
</feature>
<proteinExistence type="predicted"/>